<sequence>MNASKAARQVLSKYYANTFDYCRRYNMGFQVAADALMRWEIRRALRAERLRGRVEGAQMVLDELRTAKKEE</sequence>
<proteinExistence type="predicted"/>
<organism evidence="1">
    <name type="scientific">viral metagenome</name>
    <dbReference type="NCBI Taxonomy" id="1070528"/>
    <lineage>
        <taxon>unclassified sequences</taxon>
        <taxon>metagenomes</taxon>
        <taxon>organismal metagenomes</taxon>
    </lineage>
</organism>
<gene>
    <name evidence="1" type="ORF">MM415A04095_0006</name>
</gene>
<accession>A0A6M3JIH3</accession>
<reference evidence="1" key="1">
    <citation type="submission" date="2020-03" db="EMBL/GenBank/DDBJ databases">
        <title>The deep terrestrial virosphere.</title>
        <authorList>
            <person name="Holmfeldt K."/>
            <person name="Nilsson E."/>
            <person name="Simone D."/>
            <person name="Lopez-Fernandez M."/>
            <person name="Wu X."/>
            <person name="de Brujin I."/>
            <person name="Lundin D."/>
            <person name="Andersson A."/>
            <person name="Bertilsson S."/>
            <person name="Dopson M."/>
        </authorList>
    </citation>
    <scope>NUCLEOTIDE SEQUENCE</scope>
    <source>
        <strain evidence="1">MM415A04095</strain>
    </source>
</reference>
<protein>
    <submittedName>
        <fullName evidence="1">Uncharacterized protein</fullName>
    </submittedName>
</protein>
<evidence type="ECO:0000313" key="1">
    <source>
        <dbReference type="EMBL" id="QJA69979.1"/>
    </source>
</evidence>
<dbReference type="AlphaFoldDB" id="A0A6M3JIH3"/>
<dbReference type="EMBL" id="MT141753">
    <property type="protein sequence ID" value="QJA69979.1"/>
    <property type="molecule type" value="Genomic_DNA"/>
</dbReference>
<name>A0A6M3JIH3_9ZZZZ</name>